<name>A0ABS8T6Q6_DATST</name>
<evidence type="ECO:0000313" key="1">
    <source>
        <dbReference type="EMBL" id="MCD7466292.1"/>
    </source>
</evidence>
<comment type="caution">
    <text evidence="1">The sequence shown here is derived from an EMBL/GenBank/DDBJ whole genome shotgun (WGS) entry which is preliminary data.</text>
</comment>
<proteinExistence type="predicted"/>
<gene>
    <name evidence="1" type="ORF">HAX54_002862</name>
</gene>
<dbReference type="EMBL" id="JACEIK010001129">
    <property type="protein sequence ID" value="MCD7466292.1"/>
    <property type="molecule type" value="Genomic_DNA"/>
</dbReference>
<keyword evidence="2" id="KW-1185">Reference proteome</keyword>
<sequence>MDISRLFVYAQQTKDIKMVDRLDREQHQGLLHLQPMHCQRDPGEMSGARLASVM</sequence>
<organism evidence="1 2">
    <name type="scientific">Datura stramonium</name>
    <name type="common">Jimsonweed</name>
    <name type="synonym">Common thornapple</name>
    <dbReference type="NCBI Taxonomy" id="4076"/>
    <lineage>
        <taxon>Eukaryota</taxon>
        <taxon>Viridiplantae</taxon>
        <taxon>Streptophyta</taxon>
        <taxon>Embryophyta</taxon>
        <taxon>Tracheophyta</taxon>
        <taxon>Spermatophyta</taxon>
        <taxon>Magnoliopsida</taxon>
        <taxon>eudicotyledons</taxon>
        <taxon>Gunneridae</taxon>
        <taxon>Pentapetalae</taxon>
        <taxon>asterids</taxon>
        <taxon>lamiids</taxon>
        <taxon>Solanales</taxon>
        <taxon>Solanaceae</taxon>
        <taxon>Solanoideae</taxon>
        <taxon>Datureae</taxon>
        <taxon>Datura</taxon>
    </lineage>
</organism>
<feature type="non-terminal residue" evidence="1">
    <location>
        <position position="54"/>
    </location>
</feature>
<dbReference type="Proteomes" id="UP000823775">
    <property type="component" value="Unassembled WGS sequence"/>
</dbReference>
<evidence type="ECO:0000313" key="2">
    <source>
        <dbReference type="Proteomes" id="UP000823775"/>
    </source>
</evidence>
<protein>
    <submittedName>
        <fullName evidence="1">Uncharacterized protein</fullName>
    </submittedName>
</protein>
<accession>A0ABS8T6Q6</accession>
<reference evidence="1 2" key="1">
    <citation type="journal article" date="2021" name="BMC Genomics">
        <title>Datura genome reveals duplications of psychoactive alkaloid biosynthetic genes and high mutation rate following tissue culture.</title>
        <authorList>
            <person name="Rajewski A."/>
            <person name="Carter-House D."/>
            <person name="Stajich J."/>
            <person name="Litt A."/>
        </authorList>
    </citation>
    <scope>NUCLEOTIDE SEQUENCE [LARGE SCALE GENOMIC DNA]</scope>
    <source>
        <strain evidence="1">AR-01</strain>
    </source>
</reference>